<dbReference type="Pfam" id="PF00072">
    <property type="entry name" value="Response_reg"/>
    <property type="match status" value="1"/>
</dbReference>
<dbReference type="InterPro" id="IPR011006">
    <property type="entry name" value="CheY-like_superfamily"/>
</dbReference>
<reference evidence="5 6" key="1">
    <citation type="submission" date="2023-11" db="EMBL/GenBank/DDBJ databases">
        <title>Analysis of the Genomes of Mucilaginibacter gossypii cycad 4 and M. sabulilitoris SNA2: microbes with the potential for plant growth promotion.</title>
        <authorList>
            <person name="Hirsch A.M."/>
            <person name="Humm E."/>
            <person name="Rubbi M."/>
            <person name="Del Vecchio G."/>
            <person name="Ha S.M."/>
            <person name="Pellegrini M."/>
            <person name="Gunsalus R.P."/>
        </authorList>
    </citation>
    <scope>NUCLEOTIDE SEQUENCE [LARGE SCALE GENOMIC DNA]</scope>
    <source>
        <strain evidence="5 6">SNA2</strain>
    </source>
</reference>
<organism evidence="5 6">
    <name type="scientific">Mucilaginibacter sabulilitoris</name>
    <dbReference type="NCBI Taxonomy" id="1173583"/>
    <lineage>
        <taxon>Bacteria</taxon>
        <taxon>Pseudomonadati</taxon>
        <taxon>Bacteroidota</taxon>
        <taxon>Sphingobacteriia</taxon>
        <taxon>Sphingobacteriales</taxon>
        <taxon>Sphingobacteriaceae</taxon>
        <taxon>Mucilaginibacter</taxon>
    </lineage>
</organism>
<feature type="modified residue" description="4-aspartylphosphate" evidence="3">
    <location>
        <position position="52"/>
    </location>
</feature>
<evidence type="ECO:0000256" key="3">
    <source>
        <dbReference type="PROSITE-ProRule" id="PRU00169"/>
    </source>
</evidence>
<dbReference type="SMART" id="SM00448">
    <property type="entry name" value="REC"/>
    <property type="match status" value="1"/>
</dbReference>
<dbReference type="InterPro" id="IPR001789">
    <property type="entry name" value="Sig_transdc_resp-reg_receiver"/>
</dbReference>
<keyword evidence="1 3" id="KW-0597">Phosphoprotein</keyword>
<dbReference type="InterPro" id="IPR050595">
    <property type="entry name" value="Bact_response_regulator"/>
</dbReference>
<keyword evidence="6" id="KW-1185">Reference proteome</keyword>
<keyword evidence="2" id="KW-0902">Two-component regulatory system</keyword>
<dbReference type="PROSITE" id="PS50110">
    <property type="entry name" value="RESPONSE_REGULATORY"/>
    <property type="match status" value="1"/>
</dbReference>
<dbReference type="Gene3D" id="3.40.50.2300">
    <property type="match status" value="1"/>
</dbReference>
<dbReference type="PANTHER" id="PTHR44591:SF14">
    <property type="entry name" value="PROTEIN PILG"/>
    <property type="match status" value="1"/>
</dbReference>
<dbReference type="CDD" id="cd17574">
    <property type="entry name" value="REC_OmpR"/>
    <property type="match status" value="1"/>
</dbReference>
<evidence type="ECO:0000313" key="6">
    <source>
        <dbReference type="Proteomes" id="UP001324380"/>
    </source>
</evidence>
<evidence type="ECO:0000256" key="2">
    <source>
        <dbReference type="ARBA" id="ARBA00023012"/>
    </source>
</evidence>
<protein>
    <submittedName>
        <fullName evidence="5">Response regulator</fullName>
    </submittedName>
</protein>
<feature type="domain" description="Response regulatory" evidence="4">
    <location>
        <begin position="3"/>
        <end position="118"/>
    </location>
</feature>
<accession>A0ABZ0TST7</accession>
<evidence type="ECO:0000313" key="5">
    <source>
        <dbReference type="EMBL" id="WPU95994.1"/>
    </source>
</evidence>
<gene>
    <name evidence="5" type="ORF">SNE25_10735</name>
</gene>
<dbReference type="RefSeq" id="WP_321565097.1">
    <property type="nucleotide sequence ID" value="NZ_CP139558.1"/>
</dbReference>
<sequence>MRRILAVDDDSDILEVIQYILEDSGYEVETLANGHQLLDKIKENQPDLILLDIMLGTLDGRDLCRSIKTNKETHNIPVILISASHDVSNSLNQIGAPDDYIAKPFDIDVLLGSISRQLNAAA</sequence>
<dbReference type="EMBL" id="CP139558">
    <property type="protein sequence ID" value="WPU95994.1"/>
    <property type="molecule type" value="Genomic_DNA"/>
</dbReference>
<proteinExistence type="predicted"/>
<dbReference type="SUPFAM" id="SSF52172">
    <property type="entry name" value="CheY-like"/>
    <property type="match status" value="1"/>
</dbReference>
<evidence type="ECO:0000259" key="4">
    <source>
        <dbReference type="PROSITE" id="PS50110"/>
    </source>
</evidence>
<name>A0ABZ0TST7_9SPHI</name>
<evidence type="ECO:0000256" key="1">
    <source>
        <dbReference type="ARBA" id="ARBA00022553"/>
    </source>
</evidence>
<dbReference type="Proteomes" id="UP001324380">
    <property type="component" value="Chromosome"/>
</dbReference>
<dbReference type="PANTHER" id="PTHR44591">
    <property type="entry name" value="STRESS RESPONSE REGULATOR PROTEIN 1"/>
    <property type="match status" value="1"/>
</dbReference>